<keyword evidence="14" id="KW-0131">Cell cycle</keyword>
<dbReference type="Gene3D" id="2.130.10.10">
    <property type="entry name" value="YVTN repeat-like/Quinoprotein amine dehydrogenase"/>
    <property type="match status" value="2"/>
</dbReference>
<organism evidence="22 23">
    <name type="scientific">Treponema primitia (strain ATCC BAA-887 / DSM 12427 / ZAS-2)</name>
    <dbReference type="NCBI Taxonomy" id="545694"/>
    <lineage>
        <taxon>Bacteria</taxon>
        <taxon>Pseudomonadati</taxon>
        <taxon>Spirochaetota</taxon>
        <taxon>Spirochaetia</taxon>
        <taxon>Spirochaetales</taxon>
        <taxon>Treponemataceae</taxon>
        <taxon>Treponema</taxon>
    </lineage>
</organism>
<dbReference type="FunFam" id="3.30.565.10:FF:000010">
    <property type="entry name" value="Sensor histidine kinase RcsC"/>
    <property type="match status" value="1"/>
</dbReference>
<dbReference type="InterPro" id="IPR036890">
    <property type="entry name" value="HATPase_C_sf"/>
</dbReference>
<dbReference type="OrthoDB" id="9813394at2"/>
<keyword evidence="17" id="KW-0175">Coiled coil</keyword>
<dbReference type="SUPFAM" id="SSF47226">
    <property type="entry name" value="Histidine-containing phosphotransfer domain, HPT domain"/>
    <property type="match status" value="1"/>
</dbReference>
<keyword evidence="12" id="KW-0902">Two-component regulatory system</keyword>
<evidence type="ECO:0000256" key="1">
    <source>
        <dbReference type="ARBA" id="ARBA00000085"/>
    </source>
</evidence>
<dbReference type="PROSITE" id="PS50894">
    <property type="entry name" value="HPT"/>
    <property type="match status" value="1"/>
</dbReference>
<name>F5YJR9_TREPZ</name>
<evidence type="ECO:0000259" key="20">
    <source>
        <dbReference type="PROSITE" id="PS50110"/>
    </source>
</evidence>
<evidence type="ECO:0000256" key="13">
    <source>
        <dbReference type="ARBA" id="ARBA00023136"/>
    </source>
</evidence>
<dbReference type="InterPro" id="IPR008207">
    <property type="entry name" value="Sig_transdc_His_kin_Hpt_dom"/>
</dbReference>
<dbReference type="Pfam" id="PF00072">
    <property type="entry name" value="Response_reg"/>
    <property type="match status" value="1"/>
</dbReference>
<keyword evidence="8" id="KW-0547">Nucleotide-binding</keyword>
<dbReference type="InterPro" id="IPR011110">
    <property type="entry name" value="Reg_prop"/>
</dbReference>
<evidence type="ECO:0000256" key="5">
    <source>
        <dbReference type="ARBA" id="ARBA00022553"/>
    </source>
</evidence>
<dbReference type="Pfam" id="PF00512">
    <property type="entry name" value="HisKA"/>
    <property type="match status" value="1"/>
</dbReference>
<sequence length="1516" mass="166316">MGIFIVLFLVISGFAGADEQPAGEMASRLFLSNHVQTVYNSSNGFPSDEANTVLQTSDGYLWFGGYSGLTRFDGNSFKTFNAVSNDDFPSSNVRALLEGADHTLWIGTSESGVVSYRGGKFKIFNQAQELPSNMIRAIVKDSSGTMYFGSSNGLFSIDREERLTLIPLDTDRVPYIISLAMDSKNNILGILNSGELFIRTVTGKTMILNPDLIFYSVDVLSNDQIVIGCQNNRVLFATLDGEKISYSEYTVPLNNCKNAFEDKQQRIWITADNGIGFFGTDKLFYPVETLGLQGFFTEIIQDYENNYWITSSEGGAIILAESPFSNINQFLGISEFAVQSILLDGDYYYFASNSGLLITDKQGNIRNTPLTRQLNNIRVRSIYRDSSGIIWIGAYSKYGIIRYDPKTELFTGYLDDTSETTARVRVVTELANDTIAVGTVDGIVFLRQGKVISPEETFGSAAPLVMPKIMILSLWYDTRGKEPVLYIGTDGSGLFAVSRNGVKHYDTTQGLSGDVILRIARDPLKNGVWVGTSMGLCYIDLTAAPEPGVRKIEKFPAYGILDILPYEGKLWILTTNLIIQADPAMLLNDNLPLTIRELGKANGLSGEINANAWNYIDDKRQILYFCCNNGINSLSLINDVTQKIPNAAVNSIEINGEVYYELPDPFMIPRNTQRITFNISILSFGLHEDAFLTYWLKGQDTKEQLLTDRKAANISYTNLSGGKYTFSVRSVGSPPGRLPGNSITLNVEKELAILEYLAVRIFLVLIAAAILVAVGMAIFQVKNAAERIQMVNELENAMRQAEQANKSKSEFLANMSHEIRTPMNAIIGISELVLREETAGRVKDYINDIKQAGYNLLSIINDILDFSKIEAGKIQILSAPYRLSSLLNDVITIIRIRVSEKPIIFMVNVDPLLPDNLTGDEARMRQILLNLLSNAAKYTKEGHIQFTVSGERNGELLNLKFEIADSGIGIKKEDLDSLFGDFVRLDAERNRGIEGTGLGLAITRNLCLVMGGDIIVSSEYGKGSVFTAQVSQQYTEGEALAAVESPDEKGVLFYHPQNIYTESICKSLKDLGAPVTIAGSRDDFFARLKNGAYPFAFIQAREAEKAVQIILDCGGKTQVIQLSDLGGSFSFQNIPIIVMPGYVVPIANVLNGKAFNHERRETGVRYIAPEARILIVDDITTNLTVAEGLLVPYKAQIDCCLNGLTAVSKVKETPYDLVLLDHMMPGMDGIETAKAIRALDLAYTKEMPIIALTANALSGMREMFLANGFNDYISKPIEISQLNDVVERWIPKSKMIRSDTPEKPDSAEQGPTFHYAQLLNAGVDVKKGITLTGGSEEGYVKVVSAFYKDACERLPLLETVPAPEALDAFTTQVHALKSASATIGAAAVSKAAAELEAAGKAKNLGSIEEHIPAFHKNLTALTESIAADLHLVQSNDTARETPAFGSASLSLFIELKAALEKEDIENIDRLLALLEKEPLTAKTLELIANLSDVVLMSEFKQGIKIINALTGDGNGA</sequence>
<dbReference type="EMBL" id="CP001843">
    <property type="protein sequence ID" value="AEF86017.1"/>
    <property type="molecule type" value="Genomic_DNA"/>
</dbReference>
<dbReference type="KEGG" id="tpi:TREPR_2069"/>
<reference evidence="23" key="1">
    <citation type="submission" date="2009-12" db="EMBL/GenBank/DDBJ databases">
        <title>Complete sequence of Treponema primitia strain ZAS-2.</title>
        <authorList>
            <person name="Tetu S.G."/>
            <person name="Matson E."/>
            <person name="Ren Q."/>
            <person name="Seshadri R."/>
            <person name="Elbourne L."/>
            <person name="Hassan K.A."/>
            <person name="Durkin A."/>
            <person name="Radune D."/>
            <person name="Mohamoud Y."/>
            <person name="Shay R."/>
            <person name="Jin S."/>
            <person name="Zhang X."/>
            <person name="Lucey K."/>
            <person name="Ballor N.R."/>
            <person name="Ottesen E."/>
            <person name="Rosenthal R."/>
            <person name="Allen A."/>
            <person name="Leadbetter J.R."/>
            <person name="Paulsen I.T."/>
        </authorList>
    </citation>
    <scope>NUCLEOTIDE SEQUENCE [LARGE SCALE GENOMIC DNA]</scope>
    <source>
        <strain evidence="23">ATCC BAA-887 / DSM 12427 / ZAS-2</strain>
    </source>
</reference>
<dbReference type="CDD" id="cd16922">
    <property type="entry name" value="HATPase_EvgS-ArcB-TorS-like"/>
    <property type="match status" value="1"/>
</dbReference>
<comment type="catalytic activity">
    <reaction evidence="1">
        <text>ATP + protein L-histidine = ADP + protein N-phospho-L-histidine.</text>
        <dbReference type="EC" id="2.7.13.3"/>
    </reaction>
</comment>
<dbReference type="InterPro" id="IPR003594">
    <property type="entry name" value="HATPase_dom"/>
</dbReference>
<evidence type="ECO:0000256" key="10">
    <source>
        <dbReference type="ARBA" id="ARBA00022840"/>
    </source>
</evidence>
<feature type="domain" description="Response regulatory" evidence="20">
    <location>
        <begin position="1172"/>
        <end position="1290"/>
    </location>
</feature>
<dbReference type="CDD" id="cd00082">
    <property type="entry name" value="HisKA"/>
    <property type="match status" value="1"/>
</dbReference>
<dbReference type="PROSITE" id="PS50110">
    <property type="entry name" value="RESPONSE_REGULATORY"/>
    <property type="match status" value="1"/>
</dbReference>
<feature type="chain" id="PRO_5003335271" description="histidine kinase" evidence="18">
    <location>
        <begin position="18"/>
        <end position="1516"/>
    </location>
</feature>
<dbReference type="SMART" id="SM00387">
    <property type="entry name" value="HATPase_c"/>
    <property type="match status" value="1"/>
</dbReference>
<dbReference type="SMART" id="SM00388">
    <property type="entry name" value="HisKA"/>
    <property type="match status" value="1"/>
</dbReference>
<evidence type="ECO:0000259" key="21">
    <source>
        <dbReference type="PROSITE" id="PS50894"/>
    </source>
</evidence>
<dbReference type="eggNOG" id="COG2205">
    <property type="taxonomic scope" value="Bacteria"/>
</dbReference>
<keyword evidence="6" id="KW-0808">Transferase</keyword>
<dbReference type="RefSeq" id="WP_015708097.1">
    <property type="nucleotide sequence ID" value="NC_015578.1"/>
</dbReference>
<dbReference type="Gene3D" id="2.60.40.10">
    <property type="entry name" value="Immunoglobulins"/>
    <property type="match status" value="1"/>
</dbReference>
<dbReference type="Pfam" id="PF01627">
    <property type="entry name" value="Hpt"/>
    <property type="match status" value="1"/>
</dbReference>
<dbReference type="FunFam" id="1.10.287.130:FF:000038">
    <property type="entry name" value="Sensory transduction histidine kinase"/>
    <property type="match status" value="1"/>
</dbReference>
<dbReference type="InterPro" id="IPR036097">
    <property type="entry name" value="HisK_dim/P_sf"/>
</dbReference>
<dbReference type="SUPFAM" id="SSF55874">
    <property type="entry name" value="ATPase domain of HSP90 chaperone/DNA topoisomerase II/histidine kinase"/>
    <property type="match status" value="1"/>
</dbReference>
<dbReference type="InterPro" id="IPR004358">
    <property type="entry name" value="Sig_transdc_His_kin-like_C"/>
</dbReference>
<evidence type="ECO:0000256" key="18">
    <source>
        <dbReference type="SAM" id="SignalP"/>
    </source>
</evidence>
<comment type="subcellular location">
    <subcellularLocation>
        <location evidence="2">Cell membrane</location>
        <topology evidence="2">Multi-pass membrane protein</topology>
    </subcellularLocation>
</comment>
<dbReference type="EC" id="2.7.13.3" evidence="3"/>
<dbReference type="PANTHER" id="PTHR45339:SF1">
    <property type="entry name" value="HYBRID SIGNAL TRANSDUCTION HISTIDINE KINASE J"/>
    <property type="match status" value="1"/>
</dbReference>
<dbReference type="Pfam" id="PF07494">
    <property type="entry name" value="Reg_prop"/>
    <property type="match status" value="2"/>
</dbReference>
<keyword evidence="4" id="KW-1003">Cell membrane</keyword>
<keyword evidence="23" id="KW-1185">Reference proteome</keyword>
<evidence type="ECO:0000256" key="7">
    <source>
        <dbReference type="ARBA" id="ARBA00022692"/>
    </source>
</evidence>
<dbReference type="Proteomes" id="UP000009223">
    <property type="component" value="Chromosome"/>
</dbReference>
<dbReference type="SUPFAM" id="SSF52172">
    <property type="entry name" value="CheY-like"/>
    <property type="match status" value="1"/>
</dbReference>
<dbReference type="InterPro" id="IPR003661">
    <property type="entry name" value="HisK_dim/P_dom"/>
</dbReference>
<dbReference type="InterPro" id="IPR036641">
    <property type="entry name" value="HPT_dom_sf"/>
</dbReference>
<keyword evidence="18" id="KW-0732">Signal</keyword>
<dbReference type="InterPro" id="IPR013783">
    <property type="entry name" value="Ig-like_fold"/>
</dbReference>
<dbReference type="PROSITE" id="PS50109">
    <property type="entry name" value="HIS_KIN"/>
    <property type="match status" value="1"/>
</dbReference>
<dbReference type="Gene3D" id="1.20.120.160">
    <property type="entry name" value="HPT domain"/>
    <property type="match status" value="1"/>
</dbReference>
<feature type="signal peptide" evidence="18">
    <location>
        <begin position="1"/>
        <end position="17"/>
    </location>
</feature>
<keyword evidence="9 22" id="KW-0418">Kinase</keyword>
<dbReference type="STRING" id="545694.TREPR_2069"/>
<evidence type="ECO:0000256" key="11">
    <source>
        <dbReference type="ARBA" id="ARBA00022989"/>
    </source>
</evidence>
<dbReference type="Gene3D" id="3.40.50.2300">
    <property type="match status" value="1"/>
</dbReference>
<protein>
    <recommendedName>
        <fullName evidence="3">histidine kinase</fullName>
        <ecNumber evidence="3">2.7.13.3</ecNumber>
    </recommendedName>
</protein>
<dbReference type="InterPro" id="IPR011006">
    <property type="entry name" value="CheY-like_superfamily"/>
</dbReference>
<keyword evidence="7" id="KW-0812">Transmembrane</keyword>
<dbReference type="GO" id="GO:0005886">
    <property type="term" value="C:plasma membrane"/>
    <property type="evidence" value="ECO:0007669"/>
    <property type="project" value="UniProtKB-SubCell"/>
</dbReference>
<evidence type="ECO:0000256" key="9">
    <source>
        <dbReference type="ARBA" id="ARBA00022777"/>
    </source>
</evidence>
<evidence type="ECO:0000256" key="16">
    <source>
        <dbReference type="PROSITE-ProRule" id="PRU00169"/>
    </source>
</evidence>
<accession>F5YJR9</accession>
<feature type="domain" description="Histidine kinase" evidence="19">
    <location>
        <begin position="814"/>
        <end position="1034"/>
    </location>
</feature>
<dbReference type="Gene3D" id="1.10.287.130">
    <property type="match status" value="1"/>
</dbReference>
<evidence type="ECO:0000259" key="19">
    <source>
        <dbReference type="PROSITE" id="PS50109"/>
    </source>
</evidence>
<evidence type="ECO:0000256" key="15">
    <source>
        <dbReference type="PROSITE-ProRule" id="PRU00110"/>
    </source>
</evidence>
<dbReference type="SUPFAM" id="SSF47384">
    <property type="entry name" value="Homodimeric domain of signal transducing histidine kinase"/>
    <property type="match status" value="1"/>
</dbReference>
<reference evidence="22 23" key="2">
    <citation type="journal article" date="2011" name="ISME J.">
        <title>RNA-seq reveals cooperative metabolic interactions between two termite-gut spirochete species in co-culture.</title>
        <authorList>
            <person name="Rosenthal A.Z."/>
            <person name="Matson E.G."/>
            <person name="Eldar A."/>
            <person name="Leadbetter J.R."/>
        </authorList>
    </citation>
    <scope>NUCLEOTIDE SEQUENCE [LARGE SCALE GENOMIC DNA]</scope>
    <source>
        <strain evidence="23">ATCC BAA-887 / DSM 12427 / ZAS-2</strain>
    </source>
</reference>
<gene>
    <name evidence="22" type="ordered locus">TREPR_2069</name>
</gene>
<dbReference type="PANTHER" id="PTHR45339">
    <property type="entry name" value="HYBRID SIGNAL TRANSDUCTION HISTIDINE KINASE J"/>
    <property type="match status" value="1"/>
</dbReference>
<feature type="domain" description="HPt" evidence="21">
    <location>
        <begin position="1335"/>
        <end position="1439"/>
    </location>
</feature>
<dbReference type="SUPFAM" id="SSF63829">
    <property type="entry name" value="Calcium-dependent phosphotriesterase"/>
    <property type="match status" value="2"/>
</dbReference>
<proteinExistence type="predicted"/>
<dbReference type="CDD" id="cd17546">
    <property type="entry name" value="REC_hyHK_CKI1_RcsC-like"/>
    <property type="match status" value="1"/>
</dbReference>
<feature type="modified residue" description="Phosphohistidine" evidence="15">
    <location>
        <position position="1374"/>
    </location>
</feature>
<feature type="modified residue" description="4-aspartylphosphate" evidence="16">
    <location>
        <position position="1221"/>
    </location>
</feature>
<dbReference type="GO" id="GO:0000155">
    <property type="term" value="F:phosphorelay sensor kinase activity"/>
    <property type="evidence" value="ECO:0007669"/>
    <property type="project" value="InterPro"/>
</dbReference>
<keyword evidence="13" id="KW-0472">Membrane</keyword>
<evidence type="ECO:0000256" key="6">
    <source>
        <dbReference type="ARBA" id="ARBA00022679"/>
    </source>
</evidence>
<evidence type="ECO:0000256" key="8">
    <source>
        <dbReference type="ARBA" id="ARBA00022741"/>
    </source>
</evidence>
<evidence type="ECO:0000256" key="17">
    <source>
        <dbReference type="SAM" id="Coils"/>
    </source>
</evidence>
<dbReference type="InterPro" id="IPR005467">
    <property type="entry name" value="His_kinase_dom"/>
</dbReference>
<dbReference type="Pfam" id="PF02518">
    <property type="entry name" value="HATPase_c"/>
    <property type="match status" value="1"/>
</dbReference>
<keyword evidence="11" id="KW-1133">Transmembrane helix</keyword>
<feature type="coiled-coil region" evidence="17">
    <location>
        <begin position="784"/>
        <end position="814"/>
    </location>
</feature>
<dbReference type="InterPro" id="IPR001789">
    <property type="entry name" value="Sig_transdc_resp-reg_receiver"/>
</dbReference>
<dbReference type="PRINTS" id="PR00344">
    <property type="entry name" value="BCTRLSENSOR"/>
</dbReference>
<dbReference type="SMART" id="SM00448">
    <property type="entry name" value="REC"/>
    <property type="match status" value="1"/>
</dbReference>
<dbReference type="HOGENOM" id="CLU_253819_0_0_12"/>
<dbReference type="InterPro" id="IPR015943">
    <property type="entry name" value="WD40/YVTN_repeat-like_dom_sf"/>
</dbReference>
<evidence type="ECO:0000313" key="23">
    <source>
        <dbReference type="Proteomes" id="UP000009223"/>
    </source>
</evidence>
<dbReference type="Gene3D" id="3.30.565.10">
    <property type="entry name" value="Histidine kinase-like ATPase, C-terminal domain"/>
    <property type="match status" value="1"/>
</dbReference>
<evidence type="ECO:0000256" key="3">
    <source>
        <dbReference type="ARBA" id="ARBA00012438"/>
    </source>
</evidence>
<evidence type="ECO:0000256" key="2">
    <source>
        <dbReference type="ARBA" id="ARBA00004651"/>
    </source>
</evidence>
<keyword evidence="10" id="KW-0067">ATP-binding</keyword>
<keyword evidence="5 16" id="KW-0597">Phosphoprotein</keyword>
<evidence type="ECO:0000256" key="4">
    <source>
        <dbReference type="ARBA" id="ARBA00022475"/>
    </source>
</evidence>
<evidence type="ECO:0000313" key="22">
    <source>
        <dbReference type="EMBL" id="AEF86017.1"/>
    </source>
</evidence>
<evidence type="ECO:0000256" key="14">
    <source>
        <dbReference type="ARBA" id="ARBA00023306"/>
    </source>
</evidence>
<evidence type="ECO:0000256" key="12">
    <source>
        <dbReference type="ARBA" id="ARBA00023012"/>
    </source>
</evidence>
<dbReference type="GO" id="GO:0005524">
    <property type="term" value="F:ATP binding"/>
    <property type="evidence" value="ECO:0007669"/>
    <property type="project" value="UniProtKB-KW"/>
</dbReference>